<accession>A0ABS4WY17</accession>
<comment type="caution">
    <text evidence="1">The sequence shown here is derived from an EMBL/GenBank/DDBJ whole genome shotgun (WGS) entry which is preliminary data.</text>
</comment>
<evidence type="ECO:0000313" key="1">
    <source>
        <dbReference type="EMBL" id="MBP2381095.1"/>
    </source>
</evidence>
<dbReference type="Gene3D" id="3.40.50.300">
    <property type="entry name" value="P-loop containing nucleotide triphosphate hydrolases"/>
    <property type="match status" value="1"/>
</dbReference>
<dbReference type="InterPro" id="IPR027417">
    <property type="entry name" value="P-loop_NTPase"/>
</dbReference>
<reference evidence="1 2" key="1">
    <citation type="submission" date="2021-03" db="EMBL/GenBank/DDBJ databases">
        <title>Sequencing the genomes of 1000 actinobacteria strains.</title>
        <authorList>
            <person name="Klenk H.-P."/>
        </authorList>
    </citation>
    <scope>NUCLEOTIDE SEQUENCE [LARGE SCALE GENOMIC DNA]</scope>
    <source>
        <strain evidence="1 2">DSM 14566</strain>
    </source>
</reference>
<dbReference type="Proteomes" id="UP001519290">
    <property type="component" value="Unassembled WGS sequence"/>
</dbReference>
<proteinExistence type="predicted"/>
<keyword evidence="2" id="KW-1185">Reference proteome</keyword>
<dbReference type="RefSeq" id="WP_209900008.1">
    <property type="nucleotide sequence ID" value="NZ_BAAAJW010000004.1"/>
</dbReference>
<protein>
    <recommendedName>
        <fullName evidence="3">DUF1611 domain-containing protein</fullName>
    </recommendedName>
</protein>
<dbReference type="SUPFAM" id="SSF52540">
    <property type="entry name" value="P-loop containing nucleoside triphosphate hydrolases"/>
    <property type="match status" value="1"/>
</dbReference>
<name>A0ABS4WY17_9MICO</name>
<dbReference type="EMBL" id="JAGIOD010000001">
    <property type="protein sequence ID" value="MBP2381095.1"/>
    <property type="molecule type" value="Genomic_DNA"/>
</dbReference>
<organism evidence="1 2">
    <name type="scientific">Brachybacterium sacelli</name>
    <dbReference type="NCBI Taxonomy" id="173364"/>
    <lineage>
        <taxon>Bacteria</taxon>
        <taxon>Bacillati</taxon>
        <taxon>Actinomycetota</taxon>
        <taxon>Actinomycetes</taxon>
        <taxon>Micrococcales</taxon>
        <taxon>Dermabacteraceae</taxon>
        <taxon>Brachybacterium</taxon>
    </lineage>
</organism>
<evidence type="ECO:0008006" key="3">
    <source>
        <dbReference type="Google" id="ProtNLM"/>
    </source>
</evidence>
<evidence type="ECO:0000313" key="2">
    <source>
        <dbReference type="Proteomes" id="UP001519290"/>
    </source>
</evidence>
<gene>
    <name evidence="1" type="ORF">JOF43_001052</name>
</gene>
<sequence>MTILNETATDTATVPAATPATTPAAVPEDLRTRLERAKHAFSTRDVGAFLRRAEQIDLITEDHVPQSGEVVLARVTSVGHHKRLESPVSRRQVLFPGDEIVVAYGHRYAADQFLATVPGDLGPAHLAAAGGLASRVLEQHAAVGSPTGIEPIGVLRDAHGPVTLARAAAHHVVRDVADRADRPAHRVPVIAVLGTSMNSGKSTVLAQLAHGLAAAGLRVAAAKVTGTGAGNDYNLFLDAGAHRVLDFTDFGYSSTFQVDYEEVRDLFLSMADELAGGGEEPDVVLLEIADGVYQGETARLLADDEFGAVVDAVAFAAGDALGAVGGVGALGALGRTPAFVSGVVTSSPLATDEARRALEVPVVPTFDLGTATVAGKLLAGLITERTADAA</sequence>